<comment type="caution">
    <text evidence="2">The sequence shown here is derived from an EMBL/GenBank/DDBJ whole genome shotgun (WGS) entry which is preliminary data.</text>
</comment>
<dbReference type="EMBL" id="MTSL01000060">
    <property type="protein sequence ID" value="PJF19491.1"/>
    <property type="molecule type" value="Genomic_DNA"/>
</dbReference>
<organism evidence="2 3">
    <name type="scientific">Paramicrosporidium saccamoebae</name>
    <dbReference type="NCBI Taxonomy" id="1246581"/>
    <lineage>
        <taxon>Eukaryota</taxon>
        <taxon>Fungi</taxon>
        <taxon>Fungi incertae sedis</taxon>
        <taxon>Cryptomycota</taxon>
        <taxon>Cryptomycota incertae sedis</taxon>
        <taxon>Paramicrosporidium</taxon>
    </lineage>
</organism>
<evidence type="ECO:0000256" key="1">
    <source>
        <dbReference type="SAM" id="SignalP"/>
    </source>
</evidence>
<keyword evidence="3" id="KW-1185">Reference proteome</keyword>
<feature type="chain" id="PRO_5014122077" description="Secreted protein" evidence="1">
    <location>
        <begin position="28"/>
        <end position="97"/>
    </location>
</feature>
<protein>
    <recommendedName>
        <fullName evidence="4">Secreted protein</fullName>
    </recommendedName>
</protein>
<gene>
    <name evidence="2" type="ORF">PSACC_00692</name>
</gene>
<evidence type="ECO:0000313" key="2">
    <source>
        <dbReference type="EMBL" id="PJF19491.1"/>
    </source>
</evidence>
<keyword evidence="1" id="KW-0732">Signal</keyword>
<sequence length="97" mass="10207">MGPSTVASLPAVTTILVCCVITTQVGRYYCTQLELLPIPIGIGATSNTLGTTRFRACLPLITGSIARIVGIFRKEDKSSDLIPLARMPSAPGLSTTK</sequence>
<name>A0A2H9TP03_9FUNG</name>
<reference evidence="2 3" key="1">
    <citation type="submission" date="2016-10" db="EMBL/GenBank/DDBJ databases">
        <title>The genome of Paramicrosporidium saccamoebae is the missing link in understanding Cryptomycota and Microsporidia evolution.</title>
        <authorList>
            <person name="Quandt C.A."/>
            <person name="Beaudet D."/>
            <person name="Corsaro D."/>
            <person name="Michel R."/>
            <person name="Corradi N."/>
            <person name="James T."/>
        </authorList>
    </citation>
    <scope>NUCLEOTIDE SEQUENCE [LARGE SCALE GENOMIC DNA]</scope>
    <source>
        <strain evidence="2 3">KSL3</strain>
    </source>
</reference>
<evidence type="ECO:0000313" key="3">
    <source>
        <dbReference type="Proteomes" id="UP000240830"/>
    </source>
</evidence>
<dbReference type="Proteomes" id="UP000240830">
    <property type="component" value="Unassembled WGS sequence"/>
</dbReference>
<dbReference type="AlphaFoldDB" id="A0A2H9TP03"/>
<feature type="signal peptide" evidence="1">
    <location>
        <begin position="1"/>
        <end position="27"/>
    </location>
</feature>
<accession>A0A2H9TP03</accession>
<evidence type="ECO:0008006" key="4">
    <source>
        <dbReference type="Google" id="ProtNLM"/>
    </source>
</evidence>
<proteinExistence type="predicted"/>